<dbReference type="InterPro" id="IPR027417">
    <property type="entry name" value="P-loop_NTPase"/>
</dbReference>
<dbReference type="STRING" id="53326.A0A016WWJ9"/>
<reference evidence="3" key="1">
    <citation type="journal article" date="2015" name="Nat. Genet.">
        <title>The genome and transcriptome of the zoonotic hookworm Ancylostoma ceylanicum identify infection-specific gene families.</title>
        <authorList>
            <person name="Schwarz E.M."/>
            <person name="Hu Y."/>
            <person name="Antoshechkin I."/>
            <person name="Miller M.M."/>
            <person name="Sternberg P.W."/>
            <person name="Aroian R.V."/>
        </authorList>
    </citation>
    <scope>NUCLEOTIDE SEQUENCE</scope>
    <source>
        <strain evidence="3">HY135</strain>
    </source>
</reference>
<dbReference type="GO" id="GO:0003924">
    <property type="term" value="F:GTPase activity"/>
    <property type="evidence" value="ECO:0007669"/>
    <property type="project" value="InterPro"/>
</dbReference>
<dbReference type="OrthoDB" id="5976022at2759"/>
<evidence type="ECO:0000313" key="3">
    <source>
        <dbReference type="Proteomes" id="UP000024635"/>
    </source>
</evidence>
<evidence type="ECO:0008006" key="4">
    <source>
        <dbReference type="Google" id="ProtNLM"/>
    </source>
</evidence>
<dbReference type="PROSITE" id="PS51421">
    <property type="entry name" value="RAS"/>
    <property type="match status" value="1"/>
</dbReference>
<dbReference type="SUPFAM" id="SSF52540">
    <property type="entry name" value="P-loop containing nucleoside triphosphate hydrolases"/>
    <property type="match status" value="1"/>
</dbReference>
<feature type="compositionally biased region" description="Basic residues" evidence="1">
    <location>
        <begin position="78"/>
        <end position="88"/>
    </location>
</feature>
<comment type="caution">
    <text evidence="2">The sequence shown here is derived from an EMBL/GenBank/DDBJ whole genome shotgun (WGS) entry which is preliminary data.</text>
</comment>
<dbReference type="Gene3D" id="3.40.50.300">
    <property type="entry name" value="P-loop containing nucleotide triphosphate hydrolases"/>
    <property type="match status" value="1"/>
</dbReference>
<accession>A0A016WWJ9</accession>
<evidence type="ECO:0000256" key="1">
    <source>
        <dbReference type="SAM" id="MobiDB-lite"/>
    </source>
</evidence>
<protein>
    <recommendedName>
        <fullName evidence="4">Ras family protein</fullName>
    </recommendedName>
</protein>
<keyword evidence="3" id="KW-1185">Reference proteome</keyword>
<dbReference type="GO" id="GO:0005525">
    <property type="term" value="F:GTP binding"/>
    <property type="evidence" value="ECO:0007669"/>
    <property type="project" value="InterPro"/>
</dbReference>
<gene>
    <name evidence="2" type="primary">Acey_s0487.g2346</name>
    <name evidence="2" type="ORF">Y032_0487g2346</name>
</gene>
<evidence type="ECO:0000313" key="2">
    <source>
        <dbReference type="EMBL" id="EYC43622.1"/>
    </source>
</evidence>
<dbReference type="EMBL" id="JARK01000087">
    <property type="protein sequence ID" value="EYC43622.1"/>
    <property type="molecule type" value="Genomic_DNA"/>
</dbReference>
<name>A0A016WWJ9_9BILA</name>
<dbReference type="AlphaFoldDB" id="A0A016WWJ9"/>
<dbReference type="Pfam" id="PF00071">
    <property type="entry name" value="Ras"/>
    <property type="match status" value="1"/>
</dbReference>
<sequence length="88" mass="10411">MIERYDSCRRCTHSRRDEVTRAEAEELARTLNVPYVECSAKLRLNVDQAFHAVVRLVRKFQHDERTAPEDRRIESPAKGKKKKNCRIQ</sequence>
<proteinExistence type="predicted"/>
<feature type="compositionally biased region" description="Basic and acidic residues" evidence="1">
    <location>
        <begin position="61"/>
        <end position="77"/>
    </location>
</feature>
<organism evidence="2 3">
    <name type="scientific">Ancylostoma ceylanicum</name>
    <dbReference type="NCBI Taxonomy" id="53326"/>
    <lineage>
        <taxon>Eukaryota</taxon>
        <taxon>Metazoa</taxon>
        <taxon>Ecdysozoa</taxon>
        <taxon>Nematoda</taxon>
        <taxon>Chromadorea</taxon>
        <taxon>Rhabditida</taxon>
        <taxon>Rhabditina</taxon>
        <taxon>Rhabditomorpha</taxon>
        <taxon>Strongyloidea</taxon>
        <taxon>Ancylostomatidae</taxon>
        <taxon>Ancylostomatinae</taxon>
        <taxon>Ancylostoma</taxon>
    </lineage>
</organism>
<feature type="region of interest" description="Disordered" evidence="1">
    <location>
        <begin position="61"/>
        <end position="88"/>
    </location>
</feature>
<dbReference type="InterPro" id="IPR001806">
    <property type="entry name" value="Small_GTPase"/>
</dbReference>
<dbReference type="Proteomes" id="UP000024635">
    <property type="component" value="Unassembled WGS sequence"/>
</dbReference>